<dbReference type="AlphaFoldDB" id="A0A9P7MJJ7"/>
<feature type="compositionally biased region" description="Basic and acidic residues" evidence="1">
    <location>
        <begin position="81"/>
        <end position="95"/>
    </location>
</feature>
<comment type="caution">
    <text evidence="2">The sequence shown here is derived from an EMBL/GenBank/DDBJ whole genome shotgun (WGS) entry which is preliminary data.</text>
</comment>
<feature type="compositionally biased region" description="Basic residues" evidence="1">
    <location>
        <begin position="557"/>
        <end position="566"/>
    </location>
</feature>
<dbReference type="Proteomes" id="UP000706124">
    <property type="component" value="Unassembled WGS sequence"/>
</dbReference>
<evidence type="ECO:0000313" key="2">
    <source>
        <dbReference type="EMBL" id="KAG5948187.1"/>
    </source>
</evidence>
<dbReference type="OrthoDB" id="5235778at2759"/>
<feature type="compositionally biased region" description="Low complexity" evidence="1">
    <location>
        <begin position="96"/>
        <end position="105"/>
    </location>
</feature>
<feature type="compositionally biased region" description="Basic and acidic residues" evidence="1">
    <location>
        <begin position="545"/>
        <end position="556"/>
    </location>
</feature>
<feature type="compositionally biased region" description="Basic and acidic residues" evidence="1">
    <location>
        <begin position="507"/>
        <end position="517"/>
    </location>
</feature>
<feature type="compositionally biased region" description="Basic residues" evidence="1">
    <location>
        <begin position="71"/>
        <end position="80"/>
    </location>
</feature>
<feature type="compositionally biased region" description="Basic and acidic residues" evidence="1">
    <location>
        <begin position="1"/>
        <end position="12"/>
    </location>
</feature>
<sequence>MMLRRLNRDRNGADSTEGESELSDPDSIGLQNDTEDEIVVNDGGNGVSLRSGGPEIVMDDRPDEAGGSCYPKRKRTSTHHLVRERNVESAHKSVSEKSPTSPESSTIHKPNRQSFGGPGVKGVLMGVWRDSRVPEVERRHAVIGFIDVRDRLRTRVQPNTKEGEPLAAEYPLPPGPGGSWVTFERVIFSDHLVGLDHLQVKEYTRLRSEAKPEETEDQRIAAETAAVREAIRRVKENPALEHPGQLPALAYGLDIPEHVQFAARPDLKRRKVYQASLERALEPSMPSSQQQATASRQSRVSIDPLPGNRPTRILIGYWKQSSELDPKDRHAVYGILGQNDMFRVKVVRETRDGRFVDGNFPSGAGALWIPYEEVEFEPHLQALSRQEVKEYCRVRQYQLDHGEMSADRIENETKAVFEAQTRAGTMLYRQPHNVTVPTFITSPQGDSNRFNGRVSYHGHELRQSRRPVPRPIRTSMSDNDFRLNAPERTNALARRDFSRAEATQSRPDFHAVHRDRATATATGPGTATGTGTGTGTAGASIPVTVEHHHNGDDGARSSHHHHHHHFRESEDMQRLNNKVWTRQETMCTTTKGSPDEAKMYDGVKYERKSTGPFVGKLVSQGTIINIDGEDYVEYRVLTKPSFF</sequence>
<feature type="region of interest" description="Disordered" evidence="1">
    <location>
        <begin position="1"/>
        <end position="119"/>
    </location>
</feature>
<protein>
    <submittedName>
        <fullName evidence="2">Uncharacterized protein</fullName>
    </submittedName>
</protein>
<reference evidence="2 3" key="1">
    <citation type="journal article" date="2020" name="bioRxiv">
        <title>Whole genome comparisons of ergot fungi reveals the divergence and evolution of species within the genus Claviceps are the result of varying mechanisms driving genome evolution and host range expansion.</title>
        <authorList>
            <person name="Wyka S.A."/>
            <person name="Mondo S.J."/>
            <person name="Liu M."/>
            <person name="Dettman J."/>
            <person name="Nalam V."/>
            <person name="Broders K.D."/>
        </authorList>
    </citation>
    <scope>NUCLEOTIDE SEQUENCE [LARGE SCALE GENOMIC DNA]</scope>
    <source>
        <strain evidence="2 3">CCC 1485</strain>
    </source>
</reference>
<feature type="compositionally biased region" description="Gly residues" evidence="1">
    <location>
        <begin position="526"/>
        <end position="536"/>
    </location>
</feature>
<gene>
    <name evidence="2" type="ORF">E4U60_002274</name>
</gene>
<keyword evidence="3" id="KW-1185">Reference proteome</keyword>
<feature type="region of interest" description="Disordered" evidence="1">
    <location>
        <begin position="279"/>
        <end position="305"/>
    </location>
</feature>
<evidence type="ECO:0000256" key="1">
    <source>
        <dbReference type="SAM" id="MobiDB-lite"/>
    </source>
</evidence>
<organism evidence="2 3">
    <name type="scientific">Claviceps pazoutovae</name>
    <dbReference type="NCBI Taxonomy" id="1649127"/>
    <lineage>
        <taxon>Eukaryota</taxon>
        <taxon>Fungi</taxon>
        <taxon>Dikarya</taxon>
        <taxon>Ascomycota</taxon>
        <taxon>Pezizomycotina</taxon>
        <taxon>Sordariomycetes</taxon>
        <taxon>Hypocreomycetidae</taxon>
        <taxon>Hypocreales</taxon>
        <taxon>Clavicipitaceae</taxon>
        <taxon>Claviceps</taxon>
    </lineage>
</organism>
<dbReference type="EMBL" id="SRPO01000020">
    <property type="protein sequence ID" value="KAG5948187.1"/>
    <property type="molecule type" value="Genomic_DNA"/>
</dbReference>
<evidence type="ECO:0000313" key="3">
    <source>
        <dbReference type="Proteomes" id="UP000706124"/>
    </source>
</evidence>
<feature type="region of interest" description="Disordered" evidence="1">
    <location>
        <begin position="497"/>
        <end position="572"/>
    </location>
</feature>
<feature type="compositionally biased region" description="Low complexity" evidence="1">
    <location>
        <begin position="287"/>
        <end position="299"/>
    </location>
</feature>
<proteinExistence type="predicted"/>
<name>A0A9P7MJJ7_9HYPO</name>
<accession>A0A9P7MJJ7</accession>
<feature type="region of interest" description="Disordered" evidence="1">
    <location>
        <begin position="457"/>
        <end position="482"/>
    </location>
</feature>